<dbReference type="AlphaFoldDB" id="A0A177FPE0"/>
<evidence type="ECO:0008006" key="3">
    <source>
        <dbReference type="Google" id="ProtNLM"/>
    </source>
</evidence>
<dbReference type="RefSeq" id="XP_022517154.1">
    <property type="nucleotide sequence ID" value="XM_022650540.1"/>
</dbReference>
<reference evidence="1 2" key="1">
    <citation type="submission" date="2016-03" db="EMBL/GenBank/DDBJ databases">
        <title>Draft genome sequence of the Fonsecaea monophora CBS 269.37.</title>
        <authorList>
            <person name="Bombassaro A."/>
            <person name="Vinicius W.A."/>
            <person name="De Hoog S."/>
            <person name="Sun J."/>
            <person name="Souza E.M."/>
            <person name="Raittz R.T."/>
            <person name="Costa F."/>
            <person name="Leao A.C."/>
            <person name="Tadra-Sfeir M.Z."/>
            <person name="Baura V."/>
            <person name="Balsanelli E."/>
            <person name="Pedrosa F.O."/>
            <person name="Moreno L.F."/>
            <person name="Steffens M.B."/>
            <person name="Xi L."/>
            <person name="Bocca A.L."/>
            <person name="Felipe M.S."/>
            <person name="Teixeira M."/>
            <person name="Telles Filho F.Q."/>
            <person name="Azevedo C.M."/>
            <person name="Gomes R."/>
            <person name="Vicente V.A."/>
        </authorList>
    </citation>
    <scope>NUCLEOTIDE SEQUENCE [LARGE SCALE GENOMIC DNA]</scope>
    <source>
        <strain evidence="1 2">CBS 269.37</strain>
    </source>
</reference>
<evidence type="ECO:0000313" key="2">
    <source>
        <dbReference type="Proteomes" id="UP000077002"/>
    </source>
</evidence>
<dbReference type="OrthoDB" id="189997at2759"/>
<organism evidence="1 2">
    <name type="scientific">Fonsecaea monophora</name>
    <dbReference type="NCBI Taxonomy" id="254056"/>
    <lineage>
        <taxon>Eukaryota</taxon>
        <taxon>Fungi</taxon>
        <taxon>Dikarya</taxon>
        <taxon>Ascomycota</taxon>
        <taxon>Pezizomycotina</taxon>
        <taxon>Eurotiomycetes</taxon>
        <taxon>Chaetothyriomycetidae</taxon>
        <taxon>Chaetothyriales</taxon>
        <taxon>Herpotrichiellaceae</taxon>
        <taxon>Fonsecaea</taxon>
    </lineage>
</organism>
<sequence>MAFQVCTRCRKRRIKVRTTIQLEGSTSLNFTTDFCAHDSVIALCRPVDIVNKLTLSVSFGTTPLERKYHARSCSSVYLVSNETHKARYLFSLQQKVQALQLEIQQAADQESASESTEFEAVPLSMQGYHLEVAACDELPTPTRIAYLGPGTSARLMQSFLKSTGRGQMSNNLHLGRHLFPNSPFHSTNLDEPRSMTSFLTNIDLRKVELHSLVPPSTQRAIIENYFRTVATEYALLPIEHESDLSTYENPLKWAGSNKDDPVACSLTIIFAISSALITRDVDPILSNISSRFREDVEKLALCDGGCRVQSNTLRWACTALCALSMIELISPSSGQLWDLLGRAASTMEDLQAASPLGQPNLDPELERLERVLLKLERYLSYVLLYFVLATNIGSNSLASLHFGRPSLFLQTYLRPPADHLSLLHALSNELGVESSLHRIHRTLATVPVPTERYLEGLIPQFLQVASTGSEISLSSARLYLALSPLFIDSDRFGNGVGMNAPSPRMVHLITESASVLIDHYTRLNQTTSIISIWMAAEHVLIAGVIWAAGLVHQQRLSGPRLQTISSMGPGPALGPIVKVSSLLASFSARWKAGSAFVNAWETVVETLWQVL</sequence>
<proteinExistence type="predicted"/>
<comment type="caution">
    <text evidence="1">The sequence shown here is derived from an EMBL/GenBank/DDBJ whole genome shotgun (WGS) entry which is preliminary data.</text>
</comment>
<protein>
    <recommendedName>
        <fullName evidence="3">Transcription factor domain-containing protein</fullName>
    </recommendedName>
</protein>
<dbReference type="CDD" id="cd12148">
    <property type="entry name" value="fungal_TF_MHR"/>
    <property type="match status" value="1"/>
</dbReference>
<keyword evidence="2" id="KW-1185">Reference proteome</keyword>
<dbReference type="GeneID" id="34595732"/>
<name>A0A177FPE0_9EURO</name>
<dbReference type="Proteomes" id="UP000077002">
    <property type="component" value="Unassembled WGS sequence"/>
</dbReference>
<dbReference type="EMBL" id="LVKK01000002">
    <property type="protein sequence ID" value="OAG45202.1"/>
    <property type="molecule type" value="Genomic_DNA"/>
</dbReference>
<gene>
    <name evidence="1" type="ORF">AYO21_00550</name>
</gene>
<evidence type="ECO:0000313" key="1">
    <source>
        <dbReference type="EMBL" id="OAG45202.1"/>
    </source>
</evidence>
<accession>A0A177FPE0</accession>